<protein>
    <submittedName>
        <fullName evidence="1">Uncharacterized protein</fullName>
    </submittedName>
</protein>
<evidence type="ECO:0000313" key="2">
    <source>
        <dbReference type="Proteomes" id="UP000255265"/>
    </source>
</evidence>
<evidence type="ECO:0000313" key="1">
    <source>
        <dbReference type="EMBL" id="RDI22745.1"/>
    </source>
</evidence>
<organism evidence="1 2">
    <name type="scientific">Pseudacidovorax intermedius</name>
    <dbReference type="NCBI Taxonomy" id="433924"/>
    <lineage>
        <taxon>Bacteria</taxon>
        <taxon>Pseudomonadati</taxon>
        <taxon>Pseudomonadota</taxon>
        <taxon>Betaproteobacteria</taxon>
        <taxon>Burkholderiales</taxon>
        <taxon>Comamonadaceae</taxon>
        <taxon>Pseudacidovorax</taxon>
    </lineage>
</organism>
<dbReference type="AlphaFoldDB" id="A0A370FF65"/>
<keyword evidence="2" id="KW-1185">Reference proteome</keyword>
<proteinExistence type="predicted"/>
<gene>
    <name evidence="1" type="ORF">DFR41_107148</name>
</gene>
<accession>A0A370FF65</accession>
<dbReference type="EMBL" id="QQAV01000007">
    <property type="protein sequence ID" value="RDI22745.1"/>
    <property type="molecule type" value="Genomic_DNA"/>
</dbReference>
<reference evidence="1 2" key="1">
    <citation type="submission" date="2018-07" db="EMBL/GenBank/DDBJ databases">
        <title>Genomic Encyclopedia of Type Strains, Phase IV (KMG-IV): sequencing the most valuable type-strain genomes for metagenomic binning, comparative biology and taxonomic classification.</title>
        <authorList>
            <person name="Goeker M."/>
        </authorList>
    </citation>
    <scope>NUCLEOTIDE SEQUENCE [LARGE SCALE GENOMIC DNA]</scope>
    <source>
        <strain evidence="1 2">DSM 21352</strain>
    </source>
</reference>
<dbReference type="Proteomes" id="UP000255265">
    <property type="component" value="Unassembled WGS sequence"/>
</dbReference>
<name>A0A370FF65_9BURK</name>
<comment type="caution">
    <text evidence="1">The sequence shown here is derived from an EMBL/GenBank/DDBJ whole genome shotgun (WGS) entry which is preliminary data.</text>
</comment>
<sequence>MAPEQRHDVNVRLLVTQGKKVRKRILREVARSFDKKS</sequence>